<dbReference type="AlphaFoldDB" id="R1CSI1"/>
<dbReference type="PROSITE" id="PS50987">
    <property type="entry name" value="HTH_ARSR_2"/>
    <property type="match status" value="1"/>
</dbReference>
<dbReference type="CDD" id="cd00090">
    <property type="entry name" value="HTH_ARSR"/>
    <property type="match status" value="1"/>
</dbReference>
<dbReference type="Pfam" id="PF01022">
    <property type="entry name" value="HTH_5"/>
    <property type="match status" value="1"/>
</dbReference>
<dbReference type="Gene3D" id="1.10.10.10">
    <property type="entry name" value="Winged helix-like DNA-binding domain superfamily/Winged helix DNA-binding domain"/>
    <property type="match status" value="1"/>
</dbReference>
<evidence type="ECO:0000313" key="2">
    <source>
        <dbReference type="EMBL" id="EOC99663.1"/>
    </source>
</evidence>
<organism evidence="2 3">
    <name type="scientific">Caldisalinibacter kiritimatiensis</name>
    <dbReference type="NCBI Taxonomy" id="1304284"/>
    <lineage>
        <taxon>Bacteria</taxon>
        <taxon>Bacillati</taxon>
        <taxon>Bacillota</taxon>
        <taxon>Tissierellia</taxon>
        <taxon>Tissierellales</taxon>
        <taxon>Thermohalobacteraceae</taxon>
        <taxon>Caldisalinibacter</taxon>
    </lineage>
</organism>
<name>R1CSI1_9FIRM</name>
<keyword evidence="3" id="KW-1185">Reference proteome</keyword>
<sequence>MQNCLGAPQSTVSQHLAKLKAAGIVEGRRNGVEIYYYLTNEEVRKIIEVFL</sequence>
<gene>
    <name evidence="2" type="ORF">L21TH_2306</name>
</gene>
<dbReference type="eggNOG" id="COG0640">
    <property type="taxonomic scope" value="Bacteria"/>
</dbReference>
<dbReference type="Proteomes" id="UP000013378">
    <property type="component" value="Unassembled WGS sequence"/>
</dbReference>
<dbReference type="STRING" id="1304284.L21TH_2306"/>
<reference evidence="2 3" key="1">
    <citation type="journal article" date="2015" name="Geomicrobiol. J.">
        <title>Caldisalinibacter kiritimatiensis gen. nov., sp. nov., a moderately thermohalophilic thiosulfate-reducing bacterium from a hypersaline microbial mat.</title>
        <authorList>
            <person name="Ben Hania W."/>
            <person name="Joseph M."/>
            <person name="Fiebig A."/>
            <person name="Bunk B."/>
            <person name="Klenk H.-P."/>
            <person name="Fardeau M.-L."/>
            <person name="Spring S."/>
        </authorList>
    </citation>
    <scope>NUCLEOTIDE SEQUENCE [LARGE SCALE GENOMIC DNA]</scope>
    <source>
        <strain evidence="2 3">L21-TH-D2</strain>
    </source>
</reference>
<protein>
    <recommendedName>
        <fullName evidence="1">HTH arsR-type domain-containing protein</fullName>
    </recommendedName>
</protein>
<dbReference type="InterPro" id="IPR001845">
    <property type="entry name" value="HTH_ArsR_DNA-bd_dom"/>
</dbReference>
<dbReference type="InterPro" id="IPR011991">
    <property type="entry name" value="ArsR-like_HTH"/>
</dbReference>
<comment type="caution">
    <text evidence="2">The sequence shown here is derived from an EMBL/GenBank/DDBJ whole genome shotgun (WGS) entry which is preliminary data.</text>
</comment>
<dbReference type="InterPro" id="IPR036388">
    <property type="entry name" value="WH-like_DNA-bd_sf"/>
</dbReference>
<dbReference type="EMBL" id="ARZA01000256">
    <property type="protein sequence ID" value="EOC99663.1"/>
    <property type="molecule type" value="Genomic_DNA"/>
</dbReference>
<accession>R1CSI1</accession>
<proteinExistence type="predicted"/>
<feature type="domain" description="HTH arsR-type" evidence="1">
    <location>
        <begin position="1"/>
        <end position="51"/>
    </location>
</feature>
<evidence type="ECO:0000313" key="3">
    <source>
        <dbReference type="Proteomes" id="UP000013378"/>
    </source>
</evidence>
<dbReference type="PRINTS" id="PR00778">
    <property type="entry name" value="HTHARSR"/>
</dbReference>
<dbReference type="SUPFAM" id="SSF46785">
    <property type="entry name" value="Winged helix' DNA-binding domain"/>
    <property type="match status" value="1"/>
</dbReference>
<dbReference type="GO" id="GO:0003700">
    <property type="term" value="F:DNA-binding transcription factor activity"/>
    <property type="evidence" value="ECO:0007669"/>
    <property type="project" value="InterPro"/>
</dbReference>
<dbReference type="InterPro" id="IPR036390">
    <property type="entry name" value="WH_DNA-bd_sf"/>
</dbReference>
<evidence type="ECO:0000259" key="1">
    <source>
        <dbReference type="PROSITE" id="PS50987"/>
    </source>
</evidence>
<dbReference type="PATRIC" id="fig|1304284.3.peg.2255"/>